<comment type="subcellular location">
    <subcellularLocation>
        <location evidence="11">Cytoplasm</location>
    </subcellularLocation>
</comment>
<feature type="binding site" evidence="11">
    <location>
        <position position="20"/>
    </location>
    <ligand>
        <name>Mg(2+)</name>
        <dbReference type="ChEBI" id="CHEBI:18420"/>
    </ligand>
</feature>
<dbReference type="SUPFAM" id="SSF52540">
    <property type="entry name" value="P-loop containing nucleoside triphosphate hydrolases"/>
    <property type="match status" value="1"/>
</dbReference>
<dbReference type="GO" id="GO:0009073">
    <property type="term" value="P:aromatic amino acid family biosynthetic process"/>
    <property type="evidence" value="ECO:0007669"/>
    <property type="project" value="UniProtKB-KW"/>
</dbReference>
<evidence type="ECO:0000256" key="11">
    <source>
        <dbReference type="HAMAP-Rule" id="MF_00109"/>
    </source>
</evidence>
<keyword evidence="6 11" id="KW-0547">Nucleotide-binding</keyword>
<dbReference type="GO" id="GO:0004765">
    <property type="term" value="F:shikimate kinase activity"/>
    <property type="evidence" value="ECO:0007669"/>
    <property type="project" value="UniProtKB-UniRule"/>
</dbReference>
<feature type="binding site" evidence="11">
    <location>
        <position position="61"/>
    </location>
    <ligand>
        <name>substrate</name>
    </ligand>
</feature>
<evidence type="ECO:0000256" key="9">
    <source>
        <dbReference type="ARBA" id="ARBA00023141"/>
    </source>
</evidence>
<dbReference type="InterPro" id="IPR000623">
    <property type="entry name" value="Shikimate_kinase/TSH1"/>
</dbReference>
<comment type="subunit">
    <text evidence="11">Monomer.</text>
</comment>
<comment type="function">
    <text evidence="11">Catalyzes the specific phosphorylation of the 3-hydroxyl group of shikimic acid using ATP as a cosubstrate.</text>
</comment>
<keyword evidence="9 11" id="KW-0057">Aromatic amino acid biosynthesis</keyword>
<keyword evidence="5 11" id="KW-0808">Transferase</keyword>
<keyword evidence="13" id="KW-1185">Reference proteome</keyword>
<sequence>MTSPDRAALVFVGPMGAGKSSIGRKVARELGVAFTDTDTMIVREHGPIPALFAAQGEEHFRSLERSAVVAALAAGGVVALGGGAVLDPHTRADLAHHRVVLLTVAPEIVKARIGGANRPLLSGGDAVARWEQIYAQRRALYDEVADITFDSSIGHVSAVAAAIARWARENDVTTDSRPTPEASA</sequence>
<dbReference type="Gene3D" id="3.40.50.300">
    <property type="entry name" value="P-loop containing nucleotide triphosphate hydrolases"/>
    <property type="match status" value="1"/>
</dbReference>
<evidence type="ECO:0000256" key="2">
    <source>
        <dbReference type="ARBA" id="ARBA00006997"/>
    </source>
</evidence>
<dbReference type="GO" id="GO:0008652">
    <property type="term" value="P:amino acid biosynthetic process"/>
    <property type="evidence" value="ECO:0007669"/>
    <property type="project" value="UniProtKB-KW"/>
</dbReference>
<dbReference type="GO" id="GO:0005829">
    <property type="term" value="C:cytosol"/>
    <property type="evidence" value="ECO:0007669"/>
    <property type="project" value="TreeGrafter"/>
</dbReference>
<feature type="binding site" evidence="11">
    <location>
        <position position="82"/>
    </location>
    <ligand>
        <name>substrate</name>
    </ligand>
</feature>
<comment type="caution">
    <text evidence="11">Lacks conserved residue(s) required for the propagation of feature annotation.</text>
</comment>
<accession>A0A1G8B4A0</accession>
<dbReference type="PRINTS" id="PR01100">
    <property type="entry name" value="SHIKIMTKNASE"/>
</dbReference>
<feature type="binding site" evidence="11">
    <location>
        <begin position="16"/>
        <end position="21"/>
    </location>
    <ligand>
        <name>ATP</name>
        <dbReference type="ChEBI" id="CHEBI:30616"/>
    </ligand>
</feature>
<protein>
    <recommendedName>
        <fullName evidence="3 11">Shikimate kinase</fullName>
        <shortName evidence="11">SK</shortName>
        <ecNumber evidence="3 11">2.7.1.71</ecNumber>
    </recommendedName>
</protein>
<evidence type="ECO:0000256" key="4">
    <source>
        <dbReference type="ARBA" id="ARBA00022605"/>
    </source>
</evidence>
<comment type="similarity">
    <text evidence="2 11">Belongs to the shikimate kinase family.</text>
</comment>
<keyword evidence="11" id="KW-0479">Metal-binding</keyword>
<evidence type="ECO:0000256" key="8">
    <source>
        <dbReference type="ARBA" id="ARBA00022840"/>
    </source>
</evidence>
<dbReference type="InterPro" id="IPR031322">
    <property type="entry name" value="Shikimate/glucono_kinase"/>
</dbReference>
<dbReference type="STRING" id="370764.SAMN04489810_2587"/>
<dbReference type="OrthoDB" id="9800332at2"/>
<feature type="binding site" evidence="11">
    <location>
        <position position="38"/>
    </location>
    <ligand>
        <name>substrate</name>
    </ligand>
</feature>
<dbReference type="CDD" id="cd00464">
    <property type="entry name" value="SK"/>
    <property type="match status" value="1"/>
</dbReference>
<keyword evidence="7 11" id="KW-0418">Kinase</keyword>
<evidence type="ECO:0000256" key="3">
    <source>
        <dbReference type="ARBA" id="ARBA00012154"/>
    </source>
</evidence>
<evidence type="ECO:0000256" key="10">
    <source>
        <dbReference type="ARBA" id="ARBA00048567"/>
    </source>
</evidence>
<name>A0A1G8B4A0_9MICO</name>
<dbReference type="Proteomes" id="UP000199009">
    <property type="component" value="Chromosome I"/>
</dbReference>
<dbReference type="Pfam" id="PF01202">
    <property type="entry name" value="SKI"/>
    <property type="match status" value="1"/>
</dbReference>
<dbReference type="InterPro" id="IPR023000">
    <property type="entry name" value="Shikimate_kinase_CS"/>
</dbReference>
<gene>
    <name evidence="11" type="primary">aroK</name>
    <name evidence="12" type="ORF">SAMN04489810_2587</name>
</gene>
<dbReference type="EMBL" id="LT629692">
    <property type="protein sequence ID" value="SDH27961.1"/>
    <property type="molecule type" value="Genomic_DNA"/>
</dbReference>
<keyword evidence="8 11" id="KW-0067">ATP-binding</keyword>
<evidence type="ECO:0000313" key="12">
    <source>
        <dbReference type="EMBL" id="SDH27961.1"/>
    </source>
</evidence>
<evidence type="ECO:0000256" key="7">
    <source>
        <dbReference type="ARBA" id="ARBA00022777"/>
    </source>
</evidence>
<proteinExistence type="inferred from homology"/>
<dbReference type="AlphaFoldDB" id="A0A1G8B4A0"/>
<dbReference type="PANTHER" id="PTHR21087:SF16">
    <property type="entry name" value="SHIKIMATE KINASE 1, CHLOROPLASTIC"/>
    <property type="match status" value="1"/>
</dbReference>
<evidence type="ECO:0000256" key="1">
    <source>
        <dbReference type="ARBA" id="ARBA00004842"/>
    </source>
</evidence>
<dbReference type="GO" id="GO:0005524">
    <property type="term" value="F:ATP binding"/>
    <property type="evidence" value="ECO:0007669"/>
    <property type="project" value="UniProtKB-UniRule"/>
</dbReference>
<keyword evidence="11" id="KW-0963">Cytoplasm</keyword>
<keyword evidence="4 11" id="KW-0028">Amino-acid biosynthesis</keyword>
<dbReference type="InterPro" id="IPR027417">
    <property type="entry name" value="P-loop_NTPase"/>
</dbReference>
<dbReference type="PROSITE" id="PS01128">
    <property type="entry name" value="SHIKIMATE_KINASE"/>
    <property type="match status" value="1"/>
</dbReference>
<dbReference type="HAMAP" id="MF_00109">
    <property type="entry name" value="Shikimate_kinase"/>
    <property type="match status" value="1"/>
</dbReference>
<comment type="catalytic activity">
    <reaction evidence="10 11">
        <text>shikimate + ATP = 3-phosphoshikimate + ADP + H(+)</text>
        <dbReference type="Rhea" id="RHEA:13121"/>
        <dbReference type="ChEBI" id="CHEBI:15378"/>
        <dbReference type="ChEBI" id="CHEBI:30616"/>
        <dbReference type="ChEBI" id="CHEBI:36208"/>
        <dbReference type="ChEBI" id="CHEBI:145989"/>
        <dbReference type="ChEBI" id="CHEBI:456216"/>
        <dbReference type="EC" id="2.7.1.71"/>
    </reaction>
</comment>
<evidence type="ECO:0000256" key="6">
    <source>
        <dbReference type="ARBA" id="ARBA00022741"/>
    </source>
</evidence>
<dbReference type="RefSeq" id="WP_091490892.1">
    <property type="nucleotide sequence ID" value="NZ_LT629692.1"/>
</dbReference>
<feature type="binding site" evidence="11">
    <location>
        <position position="137"/>
    </location>
    <ligand>
        <name>substrate</name>
    </ligand>
</feature>
<dbReference type="UniPathway" id="UPA00053">
    <property type="reaction ID" value="UER00088"/>
</dbReference>
<organism evidence="12 13">
    <name type="scientific">Microbacterium pygmaeum</name>
    <dbReference type="NCBI Taxonomy" id="370764"/>
    <lineage>
        <taxon>Bacteria</taxon>
        <taxon>Bacillati</taxon>
        <taxon>Actinomycetota</taxon>
        <taxon>Actinomycetes</taxon>
        <taxon>Micrococcales</taxon>
        <taxon>Microbacteriaceae</taxon>
        <taxon>Microbacterium</taxon>
    </lineage>
</organism>
<dbReference type="GO" id="GO:0009423">
    <property type="term" value="P:chorismate biosynthetic process"/>
    <property type="evidence" value="ECO:0007669"/>
    <property type="project" value="UniProtKB-UniRule"/>
</dbReference>
<feature type="binding site" evidence="11">
    <location>
        <position position="118"/>
    </location>
    <ligand>
        <name>ATP</name>
        <dbReference type="ChEBI" id="CHEBI:30616"/>
    </ligand>
</feature>
<evidence type="ECO:0000256" key="5">
    <source>
        <dbReference type="ARBA" id="ARBA00022679"/>
    </source>
</evidence>
<keyword evidence="11" id="KW-0460">Magnesium</keyword>
<comment type="cofactor">
    <cofactor evidence="11">
        <name>Mg(2+)</name>
        <dbReference type="ChEBI" id="CHEBI:18420"/>
    </cofactor>
    <text evidence="11">Binds 1 Mg(2+) ion per subunit.</text>
</comment>
<dbReference type="EC" id="2.7.1.71" evidence="3 11"/>
<dbReference type="PANTHER" id="PTHR21087">
    <property type="entry name" value="SHIKIMATE KINASE"/>
    <property type="match status" value="1"/>
</dbReference>
<dbReference type="GO" id="GO:0000287">
    <property type="term" value="F:magnesium ion binding"/>
    <property type="evidence" value="ECO:0007669"/>
    <property type="project" value="UniProtKB-UniRule"/>
</dbReference>
<evidence type="ECO:0000313" key="13">
    <source>
        <dbReference type="Proteomes" id="UP000199009"/>
    </source>
</evidence>
<comment type="pathway">
    <text evidence="1 11">Metabolic intermediate biosynthesis; chorismate biosynthesis; chorismate from D-erythrose 4-phosphate and phosphoenolpyruvate: step 5/7.</text>
</comment>
<reference evidence="12 13" key="1">
    <citation type="submission" date="2016-10" db="EMBL/GenBank/DDBJ databases">
        <authorList>
            <person name="de Groot N.N."/>
        </authorList>
    </citation>
    <scope>NUCLEOTIDE SEQUENCE [LARGE SCALE GENOMIC DNA]</scope>
    <source>
        <strain evidence="12 13">DSM 23142</strain>
    </source>
</reference>